<comment type="caution">
    <text evidence="2">The sequence shown here is derived from an EMBL/GenBank/DDBJ whole genome shotgun (WGS) entry which is preliminary data.</text>
</comment>
<evidence type="ECO:0000259" key="1">
    <source>
        <dbReference type="SMART" id="SM00974"/>
    </source>
</evidence>
<dbReference type="InterPro" id="IPR018306">
    <property type="entry name" value="Phage_T5_Orf172_DNA-bd"/>
</dbReference>
<proteinExistence type="predicted"/>
<dbReference type="Proteomes" id="UP000323274">
    <property type="component" value="Unassembled WGS sequence"/>
</dbReference>
<evidence type="ECO:0000313" key="3">
    <source>
        <dbReference type="Proteomes" id="UP000323274"/>
    </source>
</evidence>
<name>A0A5A5U929_LEUCI</name>
<dbReference type="SMART" id="SM00974">
    <property type="entry name" value="T5orf172"/>
    <property type="match status" value="1"/>
</dbReference>
<sequence>MADDNLIRSLDDIFNDPDVDDMLQAPVKHKSVTYDLEVTGFQEINEWVSDHDGQEPQKLRDPSQMKQRKLASRLKGIRESAERRDRLATYDTFGLLRDEPETEKLEDVIKQEKTDFSSLDDILNDDSVLFTGTQTQVSDSKLFDTKVYKDIQREQENRPEVVSQRKAMANFGEFEPMFNKAQAEIASGKRQLRPFKNYEILRHHFYVLKGQLLYVDEVGAEIELNDNSNRKTDARLHVVYDNGTDNHPLRNGLAASLYGRQGRVVTEPDETFAFETNDQITGFIYVLKSLSTNEQIMRIQNEHPLYKVGFTAGSIQKRIANAENESTYLYAPVELVEEMKVVNLNAESLETALHHAMAEYQLDIDITAANGRLIHPREWFVVDLTTIEEIAANIISKLRMQA</sequence>
<dbReference type="AlphaFoldDB" id="A0A5A5U929"/>
<gene>
    <name evidence="2" type="primary">yeeC</name>
    <name evidence="2" type="ORF">LCIT_19370</name>
</gene>
<accession>A0A5A5U929</accession>
<organism evidence="2 3">
    <name type="scientific">Leuconostoc citreum</name>
    <dbReference type="NCBI Taxonomy" id="33964"/>
    <lineage>
        <taxon>Bacteria</taxon>
        <taxon>Bacillati</taxon>
        <taxon>Bacillota</taxon>
        <taxon>Bacilli</taxon>
        <taxon>Lactobacillales</taxon>
        <taxon>Lactobacillaceae</taxon>
        <taxon>Leuconostoc</taxon>
    </lineage>
</organism>
<feature type="domain" description="Bacteriophage T5 Orf172 DNA-binding" evidence="1">
    <location>
        <begin position="300"/>
        <end position="394"/>
    </location>
</feature>
<dbReference type="Pfam" id="PF13455">
    <property type="entry name" value="MUG113"/>
    <property type="match status" value="1"/>
</dbReference>
<reference evidence="2 3" key="1">
    <citation type="submission" date="2019-04" db="EMBL/GenBank/DDBJ databases">
        <title>A pseudo-fructophilic Leuconostoc citreum strain F192-5 isolated from peel of satsuma mandarin: the first report for isolation and characterization of strain-dependent fructophilic-like characteristics.</title>
        <authorList>
            <person name="Maeno S."/>
            <person name="Tanizawa Y."/>
            <person name="Kajikawa A."/>
            <person name="Kanesaki Y."/>
            <person name="Kubota E."/>
            <person name="Arita M."/>
            <person name="Leon D."/>
            <person name="Endo A."/>
        </authorList>
    </citation>
    <scope>NUCLEOTIDE SEQUENCE [LARGE SCALE GENOMIC DNA]</scope>
    <source>
        <strain evidence="2 3">F192-5</strain>
    </source>
</reference>
<dbReference type="RefSeq" id="WP_133286255.1">
    <property type="nucleotide sequence ID" value="NZ_BJJW01000022.1"/>
</dbReference>
<evidence type="ECO:0000313" key="2">
    <source>
        <dbReference type="EMBL" id="GDZ84695.1"/>
    </source>
</evidence>
<protein>
    <recommendedName>
        <fullName evidence="1">Bacteriophage T5 Orf172 DNA-binding domain-containing protein</fullName>
    </recommendedName>
</protein>
<dbReference type="EMBL" id="BJJW01000022">
    <property type="protein sequence ID" value="GDZ84695.1"/>
    <property type="molecule type" value="Genomic_DNA"/>
</dbReference>